<dbReference type="InterPro" id="IPR008255">
    <property type="entry name" value="Pyr_nucl-diS_OxRdtase_2_AS"/>
</dbReference>
<reference evidence="11 12" key="1">
    <citation type="journal article" date="2019" name="Sci. Rep.">
        <title>Comparative genomics of chytrid fungi reveal insights into the obligate biotrophic and pathogenic lifestyle of Synchytrium endobioticum.</title>
        <authorList>
            <person name="van de Vossenberg B.T.L.H."/>
            <person name="Warris S."/>
            <person name="Nguyen H.D.T."/>
            <person name="van Gent-Pelzer M.P.E."/>
            <person name="Joly D.L."/>
            <person name="van de Geest H.C."/>
            <person name="Bonants P.J.M."/>
            <person name="Smith D.S."/>
            <person name="Levesque C.A."/>
            <person name="van der Lee T.A.J."/>
        </authorList>
    </citation>
    <scope>NUCLEOTIDE SEQUENCE [LARGE SCALE GENOMIC DNA]</scope>
    <source>
        <strain evidence="11 12">CBS 809.83</strain>
    </source>
</reference>
<evidence type="ECO:0000256" key="5">
    <source>
        <dbReference type="ARBA" id="ARBA00023002"/>
    </source>
</evidence>
<sequence length="395" mass="42352">MAAVFLSLAARRCLSRQLQHSSSSATTSLILSASNALQRMAPRASAVAVSVAHPYSTLPDAAHPPPPPPKQPYPCVVIGSGPAGHTASIYLARANLQPIMYEGYMAGGVAPGGQLTTTTEVENFPGFPDGLSGPEMMDKFRLQSAKFGTDIRTETITKVDLSSRPFKVWPEGQEDAKPLLAQSLIIATGATAKRMNLPGEEKYWQAGISACAVCDGAVPIFRKKPLAVVGGGDSASEEAIFLTKYASKVYVLVRRDKLRASKTMADRLLRHPKVEVLWNTVPIEAKGDDKLLKALVVKDTKSGETRDLDVNGLFYAIGHTPNTALLRNDKGEAQLKLDEDGYIVTTPGTSLTSVEGVFAAGDVQDRRYRQAVTAAGSGCTAALDCERWLESQEQH</sequence>
<dbReference type="SUPFAM" id="SSF51905">
    <property type="entry name" value="FAD/NAD(P)-binding domain"/>
    <property type="match status" value="1"/>
</dbReference>
<dbReference type="InterPro" id="IPR036188">
    <property type="entry name" value="FAD/NAD-bd_sf"/>
</dbReference>
<dbReference type="EMBL" id="QEAQ01000027">
    <property type="protein sequence ID" value="TPX59244.1"/>
    <property type="molecule type" value="Genomic_DNA"/>
</dbReference>
<keyword evidence="5 8" id="KW-0560">Oxidoreductase</keyword>
<evidence type="ECO:0000256" key="8">
    <source>
        <dbReference type="RuleBase" id="RU003880"/>
    </source>
</evidence>
<comment type="catalytic activity">
    <reaction evidence="8">
        <text>[thioredoxin]-dithiol + NADP(+) = [thioredoxin]-disulfide + NADPH + H(+)</text>
        <dbReference type="Rhea" id="RHEA:20345"/>
        <dbReference type="Rhea" id="RHEA-COMP:10698"/>
        <dbReference type="Rhea" id="RHEA-COMP:10700"/>
        <dbReference type="ChEBI" id="CHEBI:15378"/>
        <dbReference type="ChEBI" id="CHEBI:29950"/>
        <dbReference type="ChEBI" id="CHEBI:50058"/>
        <dbReference type="ChEBI" id="CHEBI:57783"/>
        <dbReference type="ChEBI" id="CHEBI:58349"/>
        <dbReference type="EC" id="1.8.1.9"/>
    </reaction>
</comment>
<evidence type="ECO:0000256" key="1">
    <source>
        <dbReference type="ARBA" id="ARBA00009333"/>
    </source>
</evidence>
<dbReference type="PANTHER" id="PTHR48105">
    <property type="entry name" value="THIOREDOXIN REDUCTASE 1-RELATED-RELATED"/>
    <property type="match status" value="1"/>
</dbReference>
<dbReference type="AlphaFoldDB" id="A0A507E5Y6"/>
<dbReference type="Pfam" id="PF07992">
    <property type="entry name" value="Pyr_redox_2"/>
    <property type="match status" value="1"/>
</dbReference>
<dbReference type="GO" id="GO:0005737">
    <property type="term" value="C:cytoplasm"/>
    <property type="evidence" value="ECO:0007669"/>
    <property type="project" value="InterPro"/>
</dbReference>
<comment type="similarity">
    <text evidence="1 8">Belongs to the class-II pyridine nucleotide-disulfide oxidoreductase family.</text>
</comment>
<keyword evidence="3 8" id="KW-0274">FAD</keyword>
<dbReference type="InterPro" id="IPR050097">
    <property type="entry name" value="Ferredoxin-NADP_redctase_2"/>
</dbReference>
<proteinExistence type="inferred from homology"/>
<dbReference type="PRINTS" id="PR00469">
    <property type="entry name" value="PNDRDTASEII"/>
</dbReference>
<evidence type="ECO:0000259" key="10">
    <source>
        <dbReference type="Pfam" id="PF07992"/>
    </source>
</evidence>
<dbReference type="EC" id="1.8.1.9" evidence="8"/>
<dbReference type="InterPro" id="IPR005982">
    <property type="entry name" value="Thioredox_Rdtase"/>
</dbReference>
<evidence type="ECO:0000256" key="9">
    <source>
        <dbReference type="RuleBase" id="RU003881"/>
    </source>
</evidence>
<dbReference type="NCBIfam" id="TIGR01292">
    <property type="entry name" value="TRX_reduct"/>
    <property type="match status" value="1"/>
</dbReference>
<evidence type="ECO:0000256" key="3">
    <source>
        <dbReference type="ARBA" id="ARBA00022827"/>
    </source>
</evidence>
<dbReference type="GO" id="GO:0004791">
    <property type="term" value="F:thioredoxin-disulfide reductase (NADPH) activity"/>
    <property type="evidence" value="ECO:0007669"/>
    <property type="project" value="UniProtKB-UniRule"/>
</dbReference>
<evidence type="ECO:0000313" key="12">
    <source>
        <dbReference type="Proteomes" id="UP000318582"/>
    </source>
</evidence>
<keyword evidence="2 8" id="KW-0285">Flavoprotein</keyword>
<comment type="subunit">
    <text evidence="8">Homodimer.</text>
</comment>
<evidence type="ECO:0000256" key="6">
    <source>
        <dbReference type="ARBA" id="ARBA00023157"/>
    </source>
</evidence>
<organism evidence="11 12">
    <name type="scientific">Powellomyces hirtus</name>
    <dbReference type="NCBI Taxonomy" id="109895"/>
    <lineage>
        <taxon>Eukaryota</taxon>
        <taxon>Fungi</taxon>
        <taxon>Fungi incertae sedis</taxon>
        <taxon>Chytridiomycota</taxon>
        <taxon>Chytridiomycota incertae sedis</taxon>
        <taxon>Chytridiomycetes</taxon>
        <taxon>Spizellomycetales</taxon>
        <taxon>Powellomycetaceae</taxon>
        <taxon>Powellomyces</taxon>
    </lineage>
</organism>
<feature type="domain" description="FAD/NAD(P)-binding" evidence="10">
    <location>
        <begin position="74"/>
        <end position="378"/>
    </location>
</feature>
<keyword evidence="4 9" id="KW-0521">NADP</keyword>
<evidence type="ECO:0000256" key="4">
    <source>
        <dbReference type="ARBA" id="ARBA00022857"/>
    </source>
</evidence>
<dbReference type="PROSITE" id="PS00573">
    <property type="entry name" value="PYRIDINE_REDOX_2"/>
    <property type="match status" value="1"/>
</dbReference>
<name>A0A507E5Y6_9FUNG</name>
<keyword evidence="7 8" id="KW-0676">Redox-active center</keyword>
<dbReference type="InterPro" id="IPR023753">
    <property type="entry name" value="FAD/NAD-binding_dom"/>
</dbReference>
<dbReference type="Gene3D" id="3.50.50.60">
    <property type="entry name" value="FAD/NAD(P)-binding domain"/>
    <property type="match status" value="2"/>
</dbReference>
<dbReference type="Proteomes" id="UP000318582">
    <property type="component" value="Unassembled WGS sequence"/>
</dbReference>
<evidence type="ECO:0000256" key="7">
    <source>
        <dbReference type="ARBA" id="ARBA00023284"/>
    </source>
</evidence>
<protein>
    <recommendedName>
        <fullName evidence="8">Thioredoxin reductase</fullName>
        <ecNumber evidence="8">1.8.1.9</ecNumber>
    </recommendedName>
</protein>
<keyword evidence="12" id="KW-1185">Reference proteome</keyword>
<gene>
    <name evidence="11" type="ORF">PhCBS80983_g02567</name>
</gene>
<evidence type="ECO:0000256" key="2">
    <source>
        <dbReference type="ARBA" id="ARBA00022630"/>
    </source>
</evidence>
<dbReference type="STRING" id="109895.A0A507E5Y6"/>
<keyword evidence="6" id="KW-1015">Disulfide bond</keyword>
<evidence type="ECO:0000313" key="11">
    <source>
        <dbReference type="EMBL" id="TPX59244.1"/>
    </source>
</evidence>
<comment type="cofactor">
    <cofactor evidence="9">
        <name>FAD</name>
        <dbReference type="ChEBI" id="CHEBI:57692"/>
    </cofactor>
    <text evidence="9">Binds 1 FAD per subunit.</text>
</comment>
<dbReference type="FunFam" id="3.50.50.60:FF:000064">
    <property type="entry name" value="Thioredoxin reductase"/>
    <property type="match status" value="1"/>
</dbReference>
<comment type="caution">
    <text evidence="11">The sequence shown here is derived from an EMBL/GenBank/DDBJ whole genome shotgun (WGS) entry which is preliminary data.</text>
</comment>
<accession>A0A507E5Y6</accession>
<dbReference type="GO" id="GO:0019430">
    <property type="term" value="P:removal of superoxide radicals"/>
    <property type="evidence" value="ECO:0007669"/>
    <property type="project" value="UniProtKB-UniRule"/>
</dbReference>
<dbReference type="PRINTS" id="PR00368">
    <property type="entry name" value="FADPNR"/>
</dbReference>